<keyword evidence="2" id="KW-1185">Reference proteome</keyword>
<name>A0A9P5TYJ9_9AGAR</name>
<proteinExistence type="predicted"/>
<accession>A0A9P5TYJ9</accession>
<dbReference type="AlphaFoldDB" id="A0A9P5TYJ9"/>
<sequence length="205" mass="22635">MAKLQFLSPPLAKELLTLLKHGFAGAVATLSNTYREGHSGLDDGIPGETEIGDKSRIRANWHQRSTCLGTGRRTGRAMARLLWWHIPTLSRGSFGQSPFAGPRGLNPSSVETLVAQQEYLFGRNLQKAAVRALAGITPMVTNKWWAWQQNPLTWLPDHLPNPSLAVLYQPLLEVSTLNPGVLHTRNAGDAVRDLARAKWPQRGYA</sequence>
<dbReference type="Proteomes" id="UP000772434">
    <property type="component" value="Unassembled WGS sequence"/>
</dbReference>
<organism evidence="1 2">
    <name type="scientific">Rhodocollybia butyracea</name>
    <dbReference type="NCBI Taxonomy" id="206335"/>
    <lineage>
        <taxon>Eukaryota</taxon>
        <taxon>Fungi</taxon>
        <taxon>Dikarya</taxon>
        <taxon>Basidiomycota</taxon>
        <taxon>Agaricomycotina</taxon>
        <taxon>Agaricomycetes</taxon>
        <taxon>Agaricomycetidae</taxon>
        <taxon>Agaricales</taxon>
        <taxon>Marasmiineae</taxon>
        <taxon>Omphalotaceae</taxon>
        <taxon>Rhodocollybia</taxon>
    </lineage>
</organism>
<protein>
    <submittedName>
        <fullName evidence="1">Uncharacterized protein</fullName>
    </submittedName>
</protein>
<dbReference type="EMBL" id="JADNRY010000236">
    <property type="protein sequence ID" value="KAF9060570.1"/>
    <property type="molecule type" value="Genomic_DNA"/>
</dbReference>
<evidence type="ECO:0000313" key="1">
    <source>
        <dbReference type="EMBL" id="KAF9060570.1"/>
    </source>
</evidence>
<gene>
    <name evidence="1" type="ORF">BDP27DRAFT_1370393</name>
</gene>
<comment type="caution">
    <text evidence="1">The sequence shown here is derived from an EMBL/GenBank/DDBJ whole genome shotgun (WGS) entry which is preliminary data.</text>
</comment>
<reference evidence="1" key="1">
    <citation type="submission" date="2020-11" db="EMBL/GenBank/DDBJ databases">
        <authorList>
            <consortium name="DOE Joint Genome Institute"/>
            <person name="Ahrendt S."/>
            <person name="Riley R."/>
            <person name="Andreopoulos W."/>
            <person name="Labutti K."/>
            <person name="Pangilinan J."/>
            <person name="Ruiz-Duenas F.J."/>
            <person name="Barrasa J.M."/>
            <person name="Sanchez-Garcia M."/>
            <person name="Camarero S."/>
            <person name="Miyauchi S."/>
            <person name="Serrano A."/>
            <person name="Linde D."/>
            <person name="Babiker R."/>
            <person name="Drula E."/>
            <person name="Ayuso-Fernandez I."/>
            <person name="Pacheco R."/>
            <person name="Padilla G."/>
            <person name="Ferreira P."/>
            <person name="Barriuso J."/>
            <person name="Kellner H."/>
            <person name="Castanera R."/>
            <person name="Alfaro M."/>
            <person name="Ramirez L."/>
            <person name="Pisabarro A.G."/>
            <person name="Kuo A."/>
            <person name="Tritt A."/>
            <person name="Lipzen A."/>
            <person name="He G."/>
            <person name="Yan M."/>
            <person name="Ng V."/>
            <person name="Cullen D."/>
            <person name="Martin F."/>
            <person name="Rosso M.-N."/>
            <person name="Henrissat B."/>
            <person name="Hibbett D."/>
            <person name="Martinez A.T."/>
            <person name="Grigoriev I.V."/>
        </authorList>
    </citation>
    <scope>NUCLEOTIDE SEQUENCE</scope>
    <source>
        <strain evidence="1">AH 40177</strain>
    </source>
</reference>
<evidence type="ECO:0000313" key="2">
    <source>
        <dbReference type="Proteomes" id="UP000772434"/>
    </source>
</evidence>